<evidence type="ECO:0000313" key="2">
    <source>
        <dbReference type="Proteomes" id="UP000005365"/>
    </source>
</evidence>
<dbReference type="Proteomes" id="UP000005365">
    <property type="component" value="Unassembled WGS sequence"/>
</dbReference>
<reference evidence="1" key="1">
    <citation type="submission" date="2009-07" db="EMBL/GenBank/DDBJ databases">
        <authorList>
            <person name="Weinstock G."/>
            <person name="Sodergren E."/>
            <person name="Clifton S."/>
            <person name="Fulton L."/>
            <person name="Fulton B."/>
            <person name="Courtney L."/>
            <person name="Fronick C."/>
            <person name="Harrison M."/>
            <person name="Strong C."/>
            <person name="Farmer C."/>
            <person name="Delahaunty K."/>
            <person name="Markovic C."/>
            <person name="Hall O."/>
            <person name="Minx P."/>
            <person name="Tomlinson C."/>
            <person name="Mitreva M."/>
            <person name="Nelson J."/>
            <person name="Hou S."/>
            <person name="Wollam A."/>
            <person name="Pepin K.H."/>
            <person name="Johnson M."/>
            <person name="Bhonagiri V."/>
            <person name="Nash W.E."/>
            <person name="Warren W."/>
            <person name="Chinwalla A."/>
            <person name="Mardis E.R."/>
            <person name="Wilson R.K."/>
        </authorList>
    </citation>
    <scope>NUCLEOTIDE SEQUENCE [LARGE SCALE GENOMIC DNA]</scope>
    <source>
        <strain evidence="1">ATCC 29256</strain>
    </source>
</reference>
<organism evidence="1 2">
    <name type="scientific">Neisseria sicca ATCC 29256</name>
    <dbReference type="NCBI Taxonomy" id="547045"/>
    <lineage>
        <taxon>Bacteria</taxon>
        <taxon>Pseudomonadati</taxon>
        <taxon>Pseudomonadota</taxon>
        <taxon>Betaproteobacteria</taxon>
        <taxon>Neisseriales</taxon>
        <taxon>Neisseriaceae</taxon>
        <taxon>Neisseria</taxon>
    </lineage>
</organism>
<dbReference type="EMBL" id="ACKO02000010">
    <property type="protein sequence ID" value="EET44441.1"/>
    <property type="molecule type" value="Genomic_DNA"/>
</dbReference>
<name>C6M5W3_NEISI</name>
<proteinExistence type="predicted"/>
<dbReference type="AlphaFoldDB" id="C6M5W3"/>
<comment type="caution">
    <text evidence="1">The sequence shown here is derived from an EMBL/GenBank/DDBJ whole genome shotgun (WGS) entry which is preliminary data.</text>
</comment>
<keyword evidence="2" id="KW-1185">Reference proteome</keyword>
<feature type="non-terminal residue" evidence="1">
    <location>
        <position position="1"/>
    </location>
</feature>
<accession>C6M5W3</accession>
<sequence>NTQPPEGGWVRKHYFQFVLLAFQHTAARRRLGTSGDFLPMCLYGFNTQPPEGGWLVTSFNGVPWAVSTHSRPKAAGA</sequence>
<evidence type="ECO:0000313" key="1">
    <source>
        <dbReference type="EMBL" id="EET44441.1"/>
    </source>
</evidence>
<gene>
    <name evidence="1" type="ORF">NEISICOT_01912</name>
</gene>
<protein>
    <submittedName>
        <fullName evidence="1">Uncharacterized protein</fullName>
    </submittedName>
</protein>